<keyword evidence="2" id="KW-1185">Reference proteome</keyword>
<protein>
    <submittedName>
        <fullName evidence="1">Uncharacterized protein</fullName>
    </submittedName>
</protein>
<proteinExistence type="predicted"/>
<accession>A0A4Q9GKJ8</accession>
<dbReference type="Proteomes" id="UP000291613">
    <property type="component" value="Unassembled WGS sequence"/>
</dbReference>
<dbReference type="RefSeq" id="WP_131000980.1">
    <property type="nucleotide sequence ID" value="NZ_JBHSZR010000002.1"/>
</dbReference>
<name>A0A4Q9GKJ8_9HYPH</name>
<comment type="caution">
    <text evidence="1">The sequence shown here is derived from an EMBL/GenBank/DDBJ whole genome shotgun (WGS) entry which is preliminary data.</text>
</comment>
<evidence type="ECO:0000313" key="1">
    <source>
        <dbReference type="EMBL" id="TBN54728.1"/>
    </source>
</evidence>
<sequence>MLQDARERIEPQPRLCPAEKARLVAAATEVGQRIGAQTHKLRADLKEAIGREPTFADMMGFCLVVMTDAMNTIAVGVIALGGTDEDAEDVCLAVQDGISSAVGGTLH</sequence>
<reference evidence="1 2" key="1">
    <citation type="submission" date="2019-02" db="EMBL/GenBank/DDBJ databases">
        <title>Hansschlegelia quercus sp. nov., a novel methylotrophic bacterium from buds of oak (Quercus robur L.).</title>
        <authorList>
            <person name="Agafonova N.V."/>
            <person name="Kaparullina E.N."/>
            <person name="Grouzdev D.S."/>
            <person name="Doronina N.V."/>
        </authorList>
    </citation>
    <scope>NUCLEOTIDE SEQUENCE [LARGE SCALE GENOMIC DNA]</scope>
    <source>
        <strain evidence="1 2">Dub</strain>
    </source>
</reference>
<gene>
    <name evidence="1" type="ORF">EYR15_00735</name>
</gene>
<dbReference type="EMBL" id="SIUB01000001">
    <property type="protein sequence ID" value="TBN54728.1"/>
    <property type="molecule type" value="Genomic_DNA"/>
</dbReference>
<evidence type="ECO:0000313" key="2">
    <source>
        <dbReference type="Proteomes" id="UP000291613"/>
    </source>
</evidence>
<organism evidence="1 2">
    <name type="scientific">Hansschlegelia quercus</name>
    <dbReference type="NCBI Taxonomy" id="2528245"/>
    <lineage>
        <taxon>Bacteria</taxon>
        <taxon>Pseudomonadati</taxon>
        <taxon>Pseudomonadota</taxon>
        <taxon>Alphaproteobacteria</taxon>
        <taxon>Hyphomicrobiales</taxon>
        <taxon>Methylopilaceae</taxon>
        <taxon>Hansschlegelia</taxon>
    </lineage>
</organism>
<dbReference type="AlphaFoldDB" id="A0A4Q9GKJ8"/>